<dbReference type="EMBL" id="CAJNON010001395">
    <property type="protein sequence ID" value="CAF1459037.1"/>
    <property type="molecule type" value="Genomic_DNA"/>
</dbReference>
<sequence>MLSLATNSNILSCAYLGGSTNYYTLVQGEQFFKRSDDYLTPNEHLSLTSASQISLNSTLNNNTNNIMESLSISSLTMMQQQSSTLSSLIYSDLNIFLTSFGDKHNLSTNSSIDLLTALGEILQRQ</sequence>
<protein>
    <submittedName>
        <fullName evidence="2">Uncharacterized protein</fullName>
    </submittedName>
</protein>
<dbReference type="EMBL" id="CAJOAY010003836">
    <property type="protein sequence ID" value="CAF4042275.1"/>
    <property type="molecule type" value="Genomic_DNA"/>
</dbReference>
<dbReference type="Proteomes" id="UP000663881">
    <property type="component" value="Unassembled WGS sequence"/>
</dbReference>
<name>A0A819R5D1_9BILA</name>
<evidence type="ECO:0000313" key="2">
    <source>
        <dbReference type="EMBL" id="CAF4042275.1"/>
    </source>
</evidence>
<evidence type="ECO:0000313" key="1">
    <source>
        <dbReference type="EMBL" id="CAF1459037.1"/>
    </source>
</evidence>
<dbReference type="AlphaFoldDB" id="A0A819R5D1"/>
<evidence type="ECO:0000313" key="3">
    <source>
        <dbReference type="Proteomes" id="UP000663881"/>
    </source>
</evidence>
<proteinExistence type="predicted"/>
<accession>A0A819R5D1</accession>
<organism evidence="2 3">
    <name type="scientific">Adineta steineri</name>
    <dbReference type="NCBI Taxonomy" id="433720"/>
    <lineage>
        <taxon>Eukaryota</taxon>
        <taxon>Metazoa</taxon>
        <taxon>Spiralia</taxon>
        <taxon>Gnathifera</taxon>
        <taxon>Rotifera</taxon>
        <taxon>Eurotatoria</taxon>
        <taxon>Bdelloidea</taxon>
        <taxon>Adinetida</taxon>
        <taxon>Adinetidae</taxon>
        <taxon>Adineta</taxon>
    </lineage>
</organism>
<comment type="caution">
    <text evidence="2">The sequence shown here is derived from an EMBL/GenBank/DDBJ whole genome shotgun (WGS) entry which is preliminary data.</text>
</comment>
<dbReference type="Proteomes" id="UP000663891">
    <property type="component" value="Unassembled WGS sequence"/>
</dbReference>
<gene>
    <name evidence="2" type="ORF">OKA104_LOCUS32257</name>
    <name evidence="1" type="ORF">VCS650_LOCUS39937</name>
</gene>
<reference evidence="2" key="1">
    <citation type="submission" date="2021-02" db="EMBL/GenBank/DDBJ databases">
        <authorList>
            <person name="Nowell W R."/>
        </authorList>
    </citation>
    <scope>NUCLEOTIDE SEQUENCE</scope>
</reference>